<evidence type="ECO:0000313" key="5">
    <source>
        <dbReference type="Proteomes" id="UP001344447"/>
    </source>
</evidence>
<reference evidence="4 5" key="1">
    <citation type="submission" date="2023-11" db="EMBL/GenBank/DDBJ databases">
        <title>Dfirmibasis_genome.</title>
        <authorList>
            <person name="Edelbroek B."/>
            <person name="Kjellin J."/>
            <person name="Jerlstrom-Hultqvist J."/>
            <person name="Soderbom F."/>
        </authorList>
    </citation>
    <scope>NUCLEOTIDE SEQUENCE [LARGE SCALE GENOMIC DNA]</scope>
    <source>
        <strain evidence="4 5">TNS-C-14</strain>
    </source>
</reference>
<feature type="domain" description="Amidase" evidence="3">
    <location>
        <begin position="193"/>
        <end position="616"/>
    </location>
</feature>
<feature type="region of interest" description="Disordered" evidence="2">
    <location>
        <begin position="130"/>
        <end position="154"/>
    </location>
</feature>
<comment type="similarity">
    <text evidence="1">Belongs to the amidase family.</text>
</comment>
<dbReference type="Gene3D" id="3.90.1300.10">
    <property type="entry name" value="Amidase signature (AS) domain"/>
    <property type="match status" value="1"/>
</dbReference>
<evidence type="ECO:0000256" key="2">
    <source>
        <dbReference type="SAM" id="MobiDB-lite"/>
    </source>
</evidence>
<protein>
    <recommendedName>
        <fullName evidence="3">Amidase domain-containing protein</fullName>
    </recommendedName>
</protein>
<dbReference type="SUPFAM" id="SSF75304">
    <property type="entry name" value="Amidase signature (AS) enzymes"/>
    <property type="match status" value="1"/>
</dbReference>
<dbReference type="PANTHER" id="PTHR11895">
    <property type="entry name" value="TRANSAMIDASE"/>
    <property type="match status" value="1"/>
</dbReference>
<comment type="caution">
    <text evidence="4">The sequence shown here is derived from an EMBL/GenBank/DDBJ whole genome shotgun (WGS) entry which is preliminary data.</text>
</comment>
<proteinExistence type="inferred from homology"/>
<dbReference type="PROSITE" id="PS00571">
    <property type="entry name" value="AMIDASES"/>
    <property type="match status" value="1"/>
</dbReference>
<dbReference type="AlphaFoldDB" id="A0AAN7YYT3"/>
<gene>
    <name evidence="4" type="ORF">RB653_002568</name>
</gene>
<dbReference type="EMBL" id="JAVFKY010000004">
    <property type="protein sequence ID" value="KAK5577625.1"/>
    <property type="molecule type" value="Genomic_DNA"/>
</dbReference>
<dbReference type="InterPro" id="IPR020556">
    <property type="entry name" value="Amidase_CS"/>
</dbReference>
<keyword evidence="5" id="KW-1185">Reference proteome</keyword>
<dbReference type="Pfam" id="PF01425">
    <property type="entry name" value="Amidase"/>
    <property type="match status" value="1"/>
</dbReference>
<accession>A0AAN7YYT3</accession>
<evidence type="ECO:0000256" key="1">
    <source>
        <dbReference type="ARBA" id="ARBA00009199"/>
    </source>
</evidence>
<dbReference type="InterPro" id="IPR023631">
    <property type="entry name" value="Amidase_dom"/>
</dbReference>
<dbReference type="InterPro" id="IPR000120">
    <property type="entry name" value="Amidase"/>
</dbReference>
<dbReference type="GO" id="GO:0003824">
    <property type="term" value="F:catalytic activity"/>
    <property type="evidence" value="ECO:0007669"/>
    <property type="project" value="InterPro"/>
</dbReference>
<sequence>MTSSSLSKSSSISNIKDGEKGEKKVYDLISLEVPRLQGLLLRSTLFLCENHYLKNSFLSSLYTKNKMTLISQFNLNLPPTFYPIVDISNQIKQKQQQNKTEFIFKKYLATDMLHDKDLIKYFQSKNSEKNLSSSDQSLDNSNKHNNNNNNNNNNNIMIVENSILNYYNLYSSGKITPNEIANYFIECKNHSDEQTPPLKAFIKILEDDIKSQAIASAERWKSGEPLSLIDGVPISLKDEIDQIGYHTTCGTTFLEKEFPEVKTQDSGVARMLREQGAILVGKNNMHEIGISTLGYNVHFGFTRNPYNLNHYPGGSSSGSACSVSAGLNPLSIGCDGGGSIRVPASLCGVVGLKPTFARVSHGGIFDLCWSVGHVGPIGSSVIDTAIGYACIAGRDSADPQSVLAEQYGGKPTVPMFTEIPLIQPLKGLKVGVFYDWINDCNIEFKDSTYKCIEILKEQGAEIVEIEIPNLLVTRLSQGAIILSEMNSSMKRFKNHCHELQYDSRISLSIANILPTSDYLQANKIRTYCIEQFTEIFKGVDLIVTPTNAIGAPEIEKGVLSSGESNFGTVGELMKYIFIGNITGIPGITIPVGITKDKNLPIGFQIMANWWHEDLLLYTSYVLEKNVNFKGKPQYYNCPLTNYSNNQ</sequence>
<name>A0AAN7YYT3_9MYCE</name>
<evidence type="ECO:0000259" key="3">
    <source>
        <dbReference type="Pfam" id="PF01425"/>
    </source>
</evidence>
<dbReference type="InterPro" id="IPR036928">
    <property type="entry name" value="AS_sf"/>
</dbReference>
<dbReference type="Proteomes" id="UP001344447">
    <property type="component" value="Unassembled WGS sequence"/>
</dbReference>
<dbReference type="PANTHER" id="PTHR11895:SF67">
    <property type="entry name" value="AMIDASE DOMAIN-CONTAINING PROTEIN"/>
    <property type="match status" value="1"/>
</dbReference>
<organism evidence="4 5">
    <name type="scientific">Dictyostelium firmibasis</name>
    <dbReference type="NCBI Taxonomy" id="79012"/>
    <lineage>
        <taxon>Eukaryota</taxon>
        <taxon>Amoebozoa</taxon>
        <taxon>Evosea</taxon>
        <taxon>Eumycetozoa</taxon>
        <taxon>Dictyostelia</taxon>
        <taxon>Dictyosteliales</taxon>
        <taxon>Dictyosteliaceae</taxon>
        <taxon>Dictyostelium</taxon>
    </lineage>
</organism>
<evidence type="ECO:0000313" key="4">
    <source>
        <dbReference type="EMBL" id="KAK5577625.1"/>
    </source>
</evidence>